<dbReference type="AlphaFoldDB" id="A0AAN2FK25"/>
<name>A0AAN2FK25_ENTAG</name>
<proteinExistence type="predicted"/>
<protein>
    <submittedName>
        <fullName evidence="1">Uncharacterized protein</fullName>
    </submittedName>
</protein>
<keyword evidence="1" id="KW-0614">Plasmid</keyword>
<dbReference type="EMBL" id="OW970316">
    <property type="protein sequence ID" value="CAH6371183.1"/>
    <property type="molecule type" value="Genomic_DNA"/>
</dbReference>
<accession>A0AAN2FK25</accession>
<gene>
    <name evidence="1" type="ORF">DAPPPG734_23280</name>
</gene>
<geneLocation type="plasmid" evidence="1 2">
    <name>P1</name>
</geneLocation>
<dbReference type="Proteomes" id="UP001158961">
    <property type="component" value="Plasmid P1"/>
</dbReference>
<organism evidence="1 2">
    <name type="scientific">Enterobacter agglomerans</name>
    <name type="common">Erwinia herbicola</name>
    <name type="synonym">Pantoea agglomerans</name>
    <dbReference type="NCBI Taxonomy" id="549"/>
    <lineage>
        <taxon>Bacteria</taxon>
        <taxon>Pseudomonadati</taxon>
        <taxon>Pseudomonadota</taxon>
        <taxon>Gammaproteobacteria</taxon>
        <taxon>Enterobacterales</taxon>
        <taxon>Erwiniaceae</taxon>
        <taxon>Pantoea</taxon>
        <taxon>Pantoea agglomerans group</taxon>
    </lineage>
</organism>
<reference evidence="1" key="1">
    <citation type="submission" date="2022-05" db="EMBL/GenBank/DDBJ databases">
        <authorList>
            <person name="Pothier F. J."/>
        </authorList>
    </citation>
    <scope>NUCLEOTIDE SEQUENCE</scope>
    <source>
        <strain evidence="1">DAPP-PG734</strain>
        <plasmid evidence="1">P1</plasmid>
    </source>
</reference>
<evidence type="ECO:0000313" key="2">
    <source>
        <dbReference type="Proteomes" id="UP001158961"/>
    </source>
</evidence>
<sequence>MRDPGWGVIFVRYKRKAEVIDVHRLGKMLISLLKISNKAVAIKKRHHEKKYKMVTDNVLIKVKSCRDSSFRKNQIRRATHPAPNLILNNRNLQDSGRLNCITVSNPDNVSQDR</sequence>
<evidence type="ECO:0000313" key="1">
    <source>
        <dbReference type="EMBL" id="CAH6371183.1"/>
    </source>
</evidence>